<organism evidence="2 3">
    <name type="scientific">Desulfosoma caldarium</name>
    <dbReference type="NCBI Taxonomy" id="610254"/>
    <lineage>
        <taxon>Bacteria</taxon>
        <taxon>Pseudomonadati</taxon>
        <taxon>Thermodesulfobacteriota</taxon>
        <taxon>Syntrophobacteria</taxon>
        <taxon>Syntrophobacterales</taxon>
        <taxon>Syntrophobacteraceae</taxon>
        <taxon>Desulfosoma</taxon>
    </lineage>
</organism>
<dbReference type="AlphaFoldDB" id="A0A3N1UXU9"/>
<dbReference type="OrthoDB" id="5432538at2"/>
<protein>
    <submittedName>
        <fullName evidence="2">Uncharacterized protein</fullName>
    </submittedName>
</protein>
<sequence length="342" mass="37580">MKCTKCGFIGFDHVRSCAKCGKDLEAVRHDLNLLDFAPAVPSFLVEAMLRKSQKSKAAAAALETSSPESGEALDLLAEIDLKVDLDEKPEEITLELLDEGEEVLIAPQPSEAASTEQGSGEESILEEQLPSFEQGLQDVDLKIEGDDEGQEKAGVFDLADVEDAPEFMETLNEESLSDEALERLRRELESADGLLKDMEKEAPDETPLKLEPMSPSEVKAPVEEVLSIEGHVLDEKDLKTVDESAQDDKDEDVFILMEERDGGLAVQEFSLEEGVSKEVPSAQTPEDGEFILDLDALTEELKPEEGQQKAAADEDLAVDGLVLELEDGFYIEPDEDEEEEPR</sequence>
<feature type="region of interest" description="Disordered" evidence="1">
    <location>
        <begin position="192"/>
        <end position="219"/>
    </location>
</feature>
<reference evidence="2 3" key="1">
    <citation type="submission" date="2018-11" db="EMBL/GenBank/DDBJ databases">
        <title>Genomic Encyclopedia of Type Strains, Phase IV (KMG-IV): sequencing the most valuable type-strain genomes for metagenomic binning, comparative biology and taxonomic classification.</title>
        <authorList>
            <person name="Goeker M."/>
        </authorList>
    </citation>
    <scope>NUCLEOTIDE SEQUENCE [LARGE SCALE GENOMIC DNA]</scope>
    <source>
        <strain evidence="2 3">DSM 22027</strain>
    </source>
</reference>
<proteinExistence type="predicted"/>
<dbReference type="Proteomes" id="UP000276223">
    <property type="component" value="Unassembled WGS sequence"/>
</dbReference>
<evidence type="ECO:0000256" key="1">
    <source>
        <dbReference type="SAM" id="MobiDB-lite"/>
    </source>
</evidence>
<feature type="compositionally biased region" description="Basic and acidic residues" evidence="1">
    <location>
        <begin position="192"/>
        <end position="208"/>
    </location>
</feature>
<evidence type="ECO:0000313" key="3">
    <source>
        <dbReference type="Proteomes" id="UP000276223"/>
    </source>
</evidence>
<keyword evidence="3" id="KW-1185">Reference proteome</keyword>
<evidence type="ECO:0000313" key="2">
    <source>
        <dbReference type="EMBL" id="ROQ93500.1"/>
    </source>
</evidence>
<gene>
    <name evidence="2" type="ORF">EDC27_1521</name>
</gene>
<accession>A0A3N1UXU9</accession>
<dbReference type="RefSeq" id="WP_123289998.1">
    <property type="nucleotide sequence ID" value="NZ_RJVA01000011.1"/>
</dbReference>
<dbReference type="EMBL" id="RJVA01000011">
    <property type="protein sequence ID" value="ROQ93500.1"/>
    <property type="molecule type" value="Genomic_DNA"/>
</dbReference>
<comment type="caution">
    <text evidence="2">The sequence shown here is derived from an EMBL/GenBank/DDBJ whole genome shotgun (WGS) entry which is preliminary data.</text>
</comment>
<name>A0A3N1UXU9_9BACT</name>